<evidence type="ECO:0000256" key="1">
    <source>
        <dbReference type="SAM" id="MobiDB-lite"/>
    </source>
</evidence>
<dbReference type="Proteomes" id="UP000037460">
    <property type="component" value="Unassembled WGS sequence"/>
</dbReference>
<name>A0A0M0JEU2_9EUKA</name>
<accession>A0A0M0JEU2</accession>
<reference evidence="3" key="1">
    <citation type="journal article" date="2015" name="PLoS Genet.">
        <title>Genome Sequence and Transcriptome Analyses of Chrysochromulina tobin: Metabolic Tools for Enhanced Algal Fitness in the Prominent Order Prymnesiales (Haptophyceae).</title>
        <authorList>
            <person name="Hovde B.T."/>
            <person name="Deodato C.R."/>
            <person name="Hunsperger H.M."/>
            <person name="Ryken S.A."/>
            <person name="Yost W."/>
            <person name="Jha R.K."/>
            <person name="Patterson J."/>
            <person name="Monnat R.J. Jr."/>
            <person name="Barlow S.B."/>
            <person name="Starkenburg S.R."/>
            <person name="Cattolico R.A."/>
        </authorList>
    </citation>
    <scope>NUCLEOTIDE SEQUENCE</scope>
    <source>
        <strain evidence="3">CCMP291</strain>
    </source>
</reference>
<protein>
    <submittedName>
        <fullName evidence="2">Uncharacterized protein</fullName>
    </submittedName>
</protein>
<evidence type="ECO:0000313" key="2">
    <source>
        <dbReference type="EMBL" id="KOO24763.1"/>
    </source>
</evidence>
<feature type="region of interest" description="Disordered" evidence="1">
    <location>
        <begin position="213"/>
        <end position="239"/>
    </location>
</feature>
<sequence length="507" mass="56567">MALQDALAVVVCEVQCRAVCETVCTTNHRSVHELAPHMSAWVYDREIDNNPREFVMNGTLYSENHPAQYLRGNAPSTYGRQREPDNVTCTMPTMTETRHRLIFGGSSSNLTASQGLLDMYGRRFHAMNVFDLTLYVALHVLRPLEGLQCVTPFPGALGLGVQPGLGGPYQHALVCHEPRFEPYNVSIGPAPVGASGGAGGANGAGAGRRQLERQLERDDEEAAQDAREMEQQQQADANTTHDVLDTASWDSMHWDPNGLGSDWDWQHALAIRQARNASHWARRWRTARRPPPRGRQLYHEFEIDRSEWDFWLAEDAAEHHARLVRQHAQLTGDCRFYHNCSDPLPPPLLLHEFSCWWANVYLQPNVSILPPRSLAARPTLHAVNANTTFDRHTVSCVQPSWPNSTSISCLTPTTALTCPYTDAYRGNATELFAAGEEYYNETTTRCTAWPLLDVYRHAADAGYLFPLPSNGSDGYVDPWERPFDSCTSADDEPQTSGAASGLLLLTR</sequence>
<proteinExistence type="predicted"/>
<keyword evidence="3" id="KW-1185">Reference proteome</keyword>
<gene>
    <name evidence="2" type="ORF">Ctob_012268</name>
</gene>
<dbReference type="EMBL" id="JWZX01003056">
    <property type="protein sequence ID" value="KOO24763.1"/>
    <property type="molecule type" value="Genomic_DNA"/>
</dbReference>
<dbReference type="AlphaFoldDB" id="A0A0M0JEU2"/>
<organism evidence="2 3">
    <name type="scientific">Chrysochromulina tobinii</name>
    <dbReference type="NCBI Taxonomy" id="1460289"/>
    <lineage>
        <taxon>Eukaryota</taxon>
        <taxon>Haptista</taxon>
        <taxon>Haptophyta</taxon>
        <taxon>Prymnesiophyceae</taxon>
        <taxon>Prymnesiales</taxon>
        <taxon>Chrysochromulinaceae</taxon>
        <taxon>Chrysochromulina</taxon>
    </lineage>
</organism>
<comment type="caution">
    <text evidence="2">The sequence shown here is derived from an EMBL/GenBank/DDBJ whole genome shotgun (WGS) entry which is preliminary data.</text>
</comment>
<evidence type="ECO:0000313" key="3">
    <source>
        <dbReference type="Proteomes" id="UP000037460"/>
    </source>
</evidence>